<dbReference type="InterPro" id="IPR052830">
    <property type="entry name" value="RCC1_domain-containing"/>
</dbReference>
<gene>
    <name evidence="2" type="ORF">DAPPUDRAFT_104548</name>
</gene>
<name>E9GML2_DAPPU</name>
<accession>E9GML2</accession>
<dbReference type="AlphaFoldDB" id="E9GML2"/>
<evidence type="ECO:0000256" key="1">
    <source>
        <dbReference type="PROSITE-ProRule" id="PRU00235"/>
    </source>
</evidence>
<dbReference type="STRING" id="6669.E9GML2"/>
<dbReference type="PANTHER" id="PTHR46849:SF1">
    <property type="entry name" value="RCC1 DOMAIN-CONTAINING PROTEIN 1"/>
    <property type="match status" value="1"/>
</dbReference>
<evidence type="ECO:0000313" key="3">
    <source>
        <dbReference type="Proteomes" id="UP000000305"/>
    </source>
</evidence>
<keyword evidence="3" id="KW-1185">Reference proteome</keyword>
<dbReference type="KEGG" id="dpx:DAPPUDRAFT_104548"/>
<protein>
    <submittedName>
        <fullName evidence="2">Uncharacterized protein</fullName>
    </submittedName>
</protein>
<dbReference type="EMBL" id="GL732553">
    <property type="protein sequence ID" value="EFX79274.1"/>
    <property type="molecule type" value="Genomic_DNA"/>
</dbReference>
<dbReference type="PANTHER" id="PTHR46849">
    <property type="entry name" value="RCC1 DOMAIN-CONTAINING PROTEIN 1"/>
    <property type="match status" value="1"/>
</dbReference>
<reference evidence="2 3" key="1">
    <citation type="journal article" date="2011" name="Science">
        <title>The ecoresponsive genome of Daphnia pulex.</title>
        <authorList>
            <person name="Colbourne J.K."/>
            <person name="Pfrender M.E."/>
            <person name="Gilbert D."/>
            <person name="Thomas W.K."/>
            <person name="Tucker A."/>
            <person name="Oakley T.H."/>
            <person name="Tokishita S."/>
            <person name="Aerts A."/>
            <person name="Arnold G.J."/>
            <person name="Basu M.K."/>
            <person name="Bauer D.J."/>
            <person name="Caceres C.E."/>
            <person name="Carmel L."/>
            <person name="Casola C."/>
            <person name="Choi J.H."/>
            <person name="Detter J.C."/>
            <person name="Dong Q."/>
            <person name="Dusheyko S."/>
            <person name="Eads B.D."/>
            <person name="Frohlich T."/>
            <person name="Geiler-Samerotte K.A."/>
            <person name="Gerlach D."/>
            <person name="Hatcher P."/>
            <person name="Jogdeo S."/>
            <person name="Krijgsveld J."/>
            <person name="Kriventseva E.V."/>
            <person name="Kultz D."/>
            <person name="Laforsch C."/>
            <person name="Lindquist E."/>
            <person name="Lopez J."/>
            <person name="Manak J.R."/>
            <person name="Muller J."/>
            <person name="Pangilinan J."/>
            <person name="Patwardhan R.P."/>
            <person name="Pitluck S."/>
            <person name="Pritham E.J."/>
            <person name="Rechtsteiner A."/>
            <person name="Rho M."/>
            <person name="Rogozin I.B."/>
            <person name="Sakarya O."/>
            <person name="Salamov A."/>
            <person name="Schaack S."/>
            <person name="Shapiro H."/>
            <person name="Shiga Y."/>
            <person name="Skalitzky C."/>
            <person name="Smith Z."/>
            <person name="Souvorov A."/>
            <person name="Sung W."/>
            <person name="Tang Z."/>
            <person name="Tsuchiya D."/>
            <person name="Tu H."/>
            <person name="Vos H."/>
            <person name="Wang M."/>
            <person name="Wolf Y.I."/>
            <person name="Yamagata H."/>
            <person name="Yamada T."/>
            <person name="Ye Y."/>
            <person name="Shaw J.R."/>
            <person name="Andrews J."/>
            <person name="Crease T.J."/>
            <person name="Tang H."/>
            <person name="Lucas S.M."/>
            <person name="Robertson H.M."/>
            <person name="Bork P."/>
            <person name="Koonin E.V."/>
            <person name="Zdobnov E.M."/>
            <person name="Grigoriev I.V."/>
            <person name="Lynch M."/>
            <person name="Boore J.L."/>
        </authorList>
    </citation>
    <scope>NUCLEOTIDE SEQUENCE [LARGE SCALE GENOMIC DNA]</scope>
</reference>
<dbReference type="eggNOG" id="KOG1426">
    <property type="taxonomic scope" value="Eukaryota"/>
</dbReference>
<evidence type="ECO:0000313" key="2">
    <source>
        <dbReference type="EMBL" id="EFX79274.1"/>
    </source>
</evidence>
<dbReference type="SUPFAM" id="SSF50985">
    <property type="entry name" value="RCC1/BLIP-II"/>
    <property type="match status" value="1"/>
</dbReference>
<dbReference type="PhylomeDB" id="E9GML2"/>
<organism evidence="2 3">
    <name type="scientific">Daphnia pulex</name>
    <name type="common">Water flea</name>
    <dbReference type="NCBI Taxonomy" id="6669"/>
    <lineage>
        <taxon>Eukaryota</taxon>
        <taxon>Metazoa</taxon>
        <taxon>Ecdysozoa</taxon>
        <taxon>Arthropoda</taxon>
        <taxon>Crustacea</taxon>
        <taxon>Branchiopoda</taxon>
        <taxon>Diplostraca</taxon>
        <taxon>Cladocera</taxon>
        <taxon>Anomopoda</taxon>
        <taxon>Daphniidae</taxon>
        <taxon>Daphnia</taxon>
    </lineage>
</organism>
<dbReference type="Pfam" id="PF00415">
    <property type="entry name" value="RCC1"/>
    <property type="match status" value="2"/>
</dbReference>
<proteinExistence type="predicted"/>
<feature type="repeat" description="RCC1" evidence="1">
    <location>
        <begin position="134"/>
        <end position="202"/>
    </location>
</feature>
<feature type="repeat" description="RCC1" evidence="1">
    <location>
        <begin position="82"/>
        <end position="133"/>
    </location>
</feature>
<dbReference type="Gene3D" id="2.130.10.30">
    <property type="entry name" value="Regulator of chromosome condensation 1/beta-lactamase-inhibitor protein II"/>
    <property type="match status" value="1"/>
</dbReference>
<dbReference type="OrthoDB" id="6370686at2759"/>
<dbReference type="HOGENOM" id="CLU_1237530_0_0_1"/>
<dbReference type="InParanoid" id="E9GML2"/>
<dbReference type="PROSITE" id="PS50012">
    <property type="entry name" value="RCC1_3"/>
    <property type="match status" value="2"/>
</dbReference>
<dbReference type="InterPro" id="IPR009091">
    <property type="entry name" value="RCC1/BLIP-II"/>
</dbReference>
<dbReference type="PRINTS" id="PR00633">
    <property type="entry name" value="RCCNDNSATION"/>
</dbReference>
<dbReference type="InterPro" id="IPR000408">
    <property type="entry name" value="Reg_chr_condens"/>
</dbReference>
<sequence>MLKKQAIDIKSCCWEDVHIESADEDQSKPVKFVKVLGSEHSVTALDEIGNIHLPPSRMENMQSVFVAIASGKEHFIALNSEGKVYSWGSGSRGQLGHGSIESNEYPQEIEVLGGIKIVQIAAGGWHSCALSESGDVYVWGWNESGQLGLPCRNLSGSASKSEHVSIQSEPRLLDHAMPFSLDEANVTSISCGSRHTAVTLGK</sequence>
<dbReference type="Proteomes" id="UP000000305">
    <property type="component" value="Unassembled WGS sequence"/>
</dbReference>